<keyword evidence="6 11" id="KW-1133">Transmembrane helix</keyword>
<evidence type="ECO:0000256" key="6">
    <source>
        <dbReference type="ARBA" id="ARBA00022989"/>
    </source>
</evidence>
<feature type="region of interest" description="Disordered" evidence="10">
    <location>
        <begin position="343"/>
        <end position="374"/>
    </location>
</feature>
<dbReference type="Ensembl" id="ENSGWIT00000025225.1">
    <property type="protein sequence ID" value="ENSGWIP00000023021.1"/>
    <property type="gene ID" value="ENSGWIG00000012057.1"/>
</dbReference>
<dbReference type="GO" id="GO:0042734">
    <property type="term" value="C:presynaptic membrane"/>
    <property type="evidence" value="ECO:0007669"/>
    <property type="project" value="TreeGrafter"/>
</dbReference>
<evidence type="ECO:0000256" key="4">
    <source>
        <dbReference type="ARBA" id="ARBA00022729"/>
    </source>
</evidence>
<reference evidence="13" key="1">
    <citation type="submission" date="2020-06" db="EMBL/GenBank/DDBJ databases">
        <authorList>
            <consortium name="Wellcome Sanger Institute Data Sharing"/>
        </authorList>
    </citation>
    <scope>NUCLEOTIDE SEQUENCE [LARGE SCALE GENOMIC DNA]</scope>
</reference>
<dbReference type="SMART" id="SM00408">
    <property type="entry name" value="IGc2"/>
    <property type="match status" value="3"/>
</dbReference>
<dbReference type="SMART" id="SM00294">
    <property type="entry name" value="4.1m"/>
    <property type="match status" value="1"/>
</dbReference>
<keyword evidence="7 11" id="KW-0472">Membrane</keyword>
<sequence>MYDDPLQPVTADETVSVGGTVTLTCRVAESDNSSLQWSNTAQQTLYFGEKRALRDNRIQLLHSTSTELTITIADVQLSDEGEYKCAIFTMPVRTARATVTVLGVPGKPQISGLETPVQEGQKVTLTCTSTGSKPPAKLHWYRGDQELEGHLDVVESNPDDPTYNVSSELTLEVTSSDDNALITCAVDHPSLAPGDKRSEQTLRVLYSPNVQIHPGSNLPREGEKFSLRCTGTSNPEPTSYIWEKKDGELPILAKADGAVLHFPMLNKSDNGVYVCHADNGIGNNQGEYILLVQDPTVMAPSSGVDHAVIGGVVAVIVFILLCLLIVLGRYLIRHKGTYLTHEAKGSDDAPDADTAIINAEGGQSGSEDKKEYFI</sequence>
<dbReference type="SMART" id="SM00409">
    <property type="entry name" value="IG"/>
    <property type="match status" value="3"/>
</dbReference>
<keyword evidence="5" id="KW-0677">Repeat</keyword>
<evidence type="ECO:0000313" key="14">
    <source>
        <dbReference type="Proteomes" id="UP000694680"/>
    </source>
</evidence>
<dbReference type="SUPFAM" id="SSF48726">
    <property type="entry name" value="Immunoglobulin"/>
    <property type="match status" value="3"/>
</dbReference>
<evidence type="ECO:0000259" key="12">
    <source>
        <dbReference type="PROSITE" id="PS50835"/>
    </source>
</evidence>
<dbReference type="Pfam" id="PF08205">
    <property type="entry name" value="C2-set_2"/>
    <property type="match status" value="1"/>
</dbReference>
<comment type="similarity">
    <text evidence="2">Belongs to the nectin family.</text>
</comment>
<proteinExistence type="inferred from homology"/>
<name>A0A8C5EM25_GOUWI</name>
<feature type="transmembrane region" description="Helical" evidence="11">
    <location>
        <begin position="307"/>
        <end position="332"/>
    </location>
</feature>
<keyword evidence="14" id="KW-1185">Reference proteome</keyword>
<comment type="subcellular location">
    <subcellularLocation>
        <location evidence="1">Membrane</location>
        <topology evidence="1">Single-pass type I membrane protein</topology>
    </subcellularLocation>
</comment>
<keyword evidence="4" id="KW-0732">Signal</keyword>
<evidence type="ECO:0000256" key="2">
    <source>
        <dbReference type="ARBA" id="ARBA00007810"/>
    </source>
</evidence>
<keyword evidence="3 11" id="KW-0812">Transmembrane</keyword>
<dbReference type="InterPro" id="IPR003599">
    <property type="entry name" value="Ig_sub"/>
</dbReference>
<evidence type="ECO:0000256" key="9">
    <source>
        <dbReference type="ARBA" id="ARBA00023319"/>
    </source>
</evidence>
<dbReference type="SMART" id="SM00406">
    <property type="entry name" value="IGv"/>
    <property type="match status" value="2"/>
</dbReference>
<keyword evidence="9" id="KW-0393">Immunoglobulin domain</keyword>
<dbReference type="AlphaFoldDB" id="A0A8C5EM25"/>
<feature type="domain" description="Ig-like" evidence="12">
    <location>
        <begin position="8"/>
        <end position="100"/>
    </location>
</feature>
<dbReference type="Proteomes" id="UP000694680">
    <property type="component" value="Chromosome 17"/>
</dbReference>
<dbReference type="InterPro" id="IPR003598">
    <property type="entry name" value="Ig_sub2"/>
</dbReference>
<evidence type="ECO:0000256" key="11">
    <source>
        <dbReference type="SAM" id="Phobius"/>
    </source>
</evidence>
<accession>A0A8C5EM25</accession>
<dbReference type="InterPro" id="IPR013783">
    <property type="entry name" value="Ig-like_fold"/>
</dbReference>
<evidence type="ECO:0000256" key="10">
    <source>
        <dbReference type="SAM" id="MobiDB-lite"/>
    </source>
</evidence>
<dbReference type="GO" id="GO:0007156">
    <property type="term" value="P:homophilic cell adhesion via plasma membrane adhesion molecules"/>
    <property type="evidence" value="ECO:0007669"/>
    <property type="project" value="TreeGrafter"/>
</dbReference>
<dbReference type="PANTHER" id="PTHR45889:SF5">
    <property type="entry name" value="CELL ADHESION MOLECULE 3"/>
    <property type="match status" value="1"/>
</dbReference>
<dbReference type="Pfam" id="PF13927">
    <property type="entry name" value="Ig_3"/>
    <property type="match status" value="1"/>
</dbReference>
<evidence type="ECO:0000256" key="7">
    <source>
        <dbReference type="ARBA" id="ARBA00023136"/>
    </source>
</evidence>
<evidence type="ECO:0000256" key="1">
    <source>
        <dbReference type="ARBA" id="ARBA00004479"/>
    </source>
</evidence>
<dbReference type="InterPro" id="IPR036179">
    <property type="entry name" value="Ig-like_dom_sf"/>
</dbReference>
<dbReference type="InterPro" id="IPR013162">
    <property type="entry name" value="CD80_C2-set"/>
</dbReference>
<organism evidence="13 14">
    <name type="scientific">Gouania willdenowi</name>
    <name type="common">Blunt-snouted clingfish</name>
    <name type="synonym">Lepadogaster willdenowi</name>
    <dbReference type="NCBI Taxonomy" id="441366"/>
    <lineage>
        <taxon>Eukaryota</taxon>
        <taxon>Metazoa</taxon>
        <taxon>Chordata</taxon>
        <taxon>Craniata</taxon>
        <taxon>Vertebrata</taxon>
        <taxon>Euteleostomi</taxon>
        <taxon>Actinopterygii</taxon>
        <taxon>Neopterygii</taxon>
        <taxon>Teleostei</taxon>
        <taxon>Neoteleostei</taxon>
        <taxon>Acanthomorphata</taxon>
        <taxon>Ovalentaria</taxon>
        <taxon>Blenniimorphae</taxon>
        <taxon>Blenniiformes</taxon>
        <taxon>Gobiesocoidei</taxon>
        <taxon>Gobiesocidae</taxon>
        <taxon>Gobiesocinae</taxon>
        <taxon>Gouania</taxon>
    </lineage>
</organism>
<feature type="domain" description="Ig-like" evidence="12">
    <location>
        <begin position="108"/>
        <end position="203"/>
    </location>
</feature>
<dbReference type="Gene3D" id="2.60.40.10">
    <property type="entry name" value="Immunoglobulins"/>
    <property type="match status" value="3"/>
</dbReference>
<feature type="domain" description="Ig-like" evidence="12">
    <location>
        <begin position="208"/>
        <end position="280"/>
    </location>
</feature>
<reference evidence="13" key="3">
    <citation type="submission" date="2025-09" db="UniProtKB">
        <authorList>
            <consortium name="Ensembl"/>
        </authorList>
    </citation>
    <scope>IDENTIFICATION</scope>
</reference>
<evidence type="ECO:0000256" key="5">
    <source>
        <dbReference type="ARBA" id="ARBA00022737"/>
    </source>
</evidence>
<dbReference type="InterPro" id="IPR003585">
    <property type="entry name" value="Neurexin-like"/>
</dbReference>
<dbReference type="InterPro" id="IPR007110">
    <property type="entry name" value="Ig-like_dom"/>
</dbReference>
<dbReference type="Pfam" id="PF07686">
    <property type="entry name" value="V-set"/>
    <property type="match status" value="1"/>
</dbReference>
<evidence type="ECO:0000313" key="13">
    <source>
        <dbReference type="Ensembl" id="ENSGWIP00000023021.1"/>
    </source>
</evidence>
<reference evidence="13" key="2">
    <citation type="submission" date="2025-08" db="UniProtKB">
        <authorList>
            <consortium name="Ensembl"/>
        </authorList>
    </citation>
    <scope>IDENTIFICATION</scope>
</reference>
<evidence type="ECO:0000256" key="8">
    <source>
        <dbReference type="ARBA" id="ARBA00023157"/>
    </source>
</evidence>
<protein>
    <recommendedName>
        <fullName evidence="12">Ig-like domain-containing protein</fullName>
    </recommendedName>
</protein>
<keyword evidence="8" id="KW-1015">Disulfide bond</keyword>
<evidence type="ECO:0000256" key="3">
    <source>
        <dbReference type="ARBA" id="ARBA00022692"/>
    </source>
</evidence>
<dbReference type="PROSITE" id="PS50835">
    <property type="entry name" value="IG_LIKE"/>
    <property type="match status" value="3"/>
</dbReference>
<dbReference type="InterPro" id="IPR013106">
    <property type="entry name" value="Ig_V-set"/>
</dbReference>
<dbReference type="PANTHER" id="PTHR45889">
    <property type="entry name" value="IG-LIKE DOMAIN-CONTAINING PROTEIN"/>
    <property type="match status" value="1"/>
</dbReference>
<gene>
    <name evidence="13" type="primary">cadm3</name>
</gene>